<dbReference type="GO" id="GO:0008168">
    <property type="term" value="F:methyltransferase activity"/>
    <property type="evidence" value="ECO:0007669"/>
    <property type="project" value="UniProtKB-KW"/>
</dbReference>
<dbReference type="EMBL" id="MZXV01000004">
    <property type="protein sequence ID" value="PZV40431.1"/>
    <property type="molecule type" value="Genomic_DNA"/>
</dbReference>
<evidence type="ECO:0000313" key="1">
    <source>
        <dbReference type="EMBL" id="PZV40431.1"/>
    </source>
</evidence>
<evidence type="ECO:0000313" key="2">
    <source>
        <dbReference type="Proteomes" id="UP000248616"/>
    </source>
</evidence>
<dbReference type="GO" id="GO:0032259">
    <property type="term" value="P:methylation"/>
    <property type="evidence" value="ECO:0007669"/>
    <property type="project" value="UniProtKB-KW"/>
</dbReference>
<dbReference type="Gene3D" id="3.40.50.150">
    <property type="entry name" value="Vaccinia Virus protein VP39"/>
    <property type="match status" value="1"/>
</dbReference>
<dbReference type="AlphaFoldDB" id="A0A2W7CDU0"/>
<accession>A0A2W7CDU0</accession>
<protein>
    <submittedName>
        <fullName evidence="1">SAM-dependent methyltransferase</fullName>
    </submittedName>
</protein>
<keyword evidence="1" id="KW-0808">Transferase</keyword>
<gene>
    <name evidence="1" type="ORF">B5V02_00650</name>
</gene>
<organism evidence="1 2">
    <name type="scientific">Mesorhizobium kowhaii</name>
    <dbReference type="NCBI Taxonomy" id="1300272"/>
    <lineage>
        <taxon>Bacteria</taxon>
        <taxon>Pseudomonadati</taxon>
        <taxon>Pseudomonadota</taxon>
        <taxon>Alphaproteobacteria</taxon>
        <taxon>Hyphomicrobiales</taxon>
        <taxon>Phyllobacteriaceae</taxon>
        <taxon>Mesorhizobium</taxon>
    </lineage>
</organism>
<comment type="caution">
    <text evidence="1">The sequence shown here is derived from an EMBL/GenBank/DDBJ whole genome shotgun (WGS) entry which is preliminary data.</text>
</comment>
<proteinExistence type="predicted"/>
<dbReference type="OrthoDB" id="938855at2"/>
<reference evidence="2" key="1">
    <citation type="submission" date="2017-03" db="EMBL/GenBank/DDBJ databases">
        <authorList>
            <person name="Safronova V.I."/>
            <person name="Sazanova A.L."/>
            <person name="Chirak E.R."/>
        </authorList>
    </citation>
    <scope>NUCLEOTIDE SEQUENCE [LARGE SCALE GENOMIC DNA]</scope>
    <source>
        <strain evidence="2">Ach-343</strain>
    </source>
</reference>
<dbReference type="InterPro" id="IPR029063">
    <property type="entry name" value="SAM-dependent_MTases_sf"/>
</dbReference>
<sequence length="232" mass="25513">MKNTYVSVVRFARKVAERCGLLAALERSNSRFALWIRSLFGIYDSADLVRLDMPWWTFSAIDAVNVFLASRNHKARIYEFGAGASTVWLAKRSGSVDSVEHDAPFAQTMGGIFGAYPNIAVRVVEPVAASASSKARSNRKGYTECSFDQYVSSIDRVDGTFDLIVIDGRARVSCLAKSVSRLSPGGMILFDNSNRPEYRQAINSCGLQERVTRGLAPALPFPSQTSILTQRA</sequence>
<dbReference type="Proteomes" id="UP000248616">
    <property type="component" value="Unassembled WGS sequence"/>
</dbReference>
<dbReference type="SUPFAM" id="SSF53335">
    <property type="entry name" value="S-adenosyl-L-methionine-dependent methyltransferases"/>
    <property type="match status" value="1"/>
</dbReference>
<keyword evidence="2" id="KW-1185">Reference proteome</keyword>
<keyword evidence="1" id="KW-0489">Methyltransferase</keyword>
<dbReference type="RefSeq" id="WP_111542362.1">
    <property type="nucleotide sequence ID" value="NZ_MZXV01000004.1"/>
</dbReference>
<name>A0A2W7CDU0_9HYPH</name>